<protein>
    <recommendedName>
        <fullName evidence="1">peptide chain release factor N(5)-glutamine methyltransferase</fullName>
        <ecNumber evidence="1">2.1.1.297</ecNumber>
    </recommendedName>
</protein>
<dbReference type="RefSeq" id="WP_183494878.1">
    <property type="nucleotide sequence ID" value="NZ_JACIFF010000002.1"/>
</dbReference>
<name>A0A840E0G8_9BACT</name>
<accession>A0A840E0G8</accession>
<dbReference type="GO" id="GO:0032259">
    <property type="term" value="P:methylation"/>
    <property type="evidence" value="ECO:0007669"/>
    <property type="project" value="UniProtKB-KW"/>
</dbReference>
<evidence type="ECO:0000256" key="5">
    <source>
        <dbReference type="ARBA" id="ARBA00048391"/>
    </source>
</evidence>
<dbReference type="SUPFAM" id="SSF53335">
    <property type="entry name" value="S-adenosyl-L-methionine-dependent methyltransferases"/>
    <property type="match status" value="1"/>
</dbReference>
<evidence type="ECO:0000256" key="1">
    <source>
        <dbReference type="ARBA" id="ARBA00012771"/>
    </source>
</evidence>
<dbReference type="PANTHER" id="PTHR18895:SF74">
    <property type="entry name" value="MTRF1L RELEASE FACTOR GLUTAMINE METHYLTRANSFERASE"/>
    <property type="match status" value="1"/>
</dbReference>
<dbReference type="EC" id="2.1.1.297" evidence="1"/>
<keyword evidence="2 7" id="KW-0489">Methyltransferase</keyword>
<organism evidence="7 8">
    <name type="scientific">Neolewinella aquimaris</name>
    <dbReference type="NCBI Taxonomy" id="1835722"/>
    <lineage>
        <taxon>Bacteria</taxon>
        <taxon>Pseudomonadati</taxon>
        <taxon>Bacteroidota</taxon>
        <taxon>Saprospiria</taxon>
        <taxon>Saprospirales</taxon>
        <taxon>Lewinellaceae</taxon>
        <taxon>Neolewinella</taxon>
    </lineage>
</organism>
<keyword evidence="4" id="KW-0949">S-adenosyl-L-methionine</keyword>
<dbReference type="Gene3D" id="1.10.8.10">
    <property type="entry name" value="DNA helicase RuvA subunit, C-terminal domain"/>
    <property type="match status" value="1"/>
</dbReference>
<dbReference type="CDD" id="cd02440">
    <property type="entry name" value="AdoMet_MTases"/>
    <property type="match status" value="1"/>
</dbReference>
<dbReference type="Gene3D" id="3.40.50.150">
    <property type="entry name" value="Vaccinia Virus protein VP39"/>
    <property type="match status" value="1"/>
</dbReference>
<keyword evidence="3 7" id="KW-0808">Transferase</keyword>
<gene>
    <name evidence="7" type="ORF">GGR28_001253</name>
</gene>
<dbReference type="InterPro" id="IPR019874">
    <property type="entry name" value="RF_methyltr_PrmC"/>
</dbReference>
<dbReference type="AlphaFoldDB" id="A0A840E0G8"/>
<proteinExistence type="predicted"/>
<evidence type="ECO:0000256" key="4">
    <source>
        <dbReference type="ARBA" id="ARBA00022691"/>
    </source>
</evidence>
<evidence type="ECO:0000259" key="6">
    <source>
        <dbReference type="Pfam" id="PF05175"/>
    </source>
</evidence>
<dbReference type="NCBIfam" id="TIGR03534">
    <property type="entry name" value="RF_mod_PrmC"/>
    <property type="match status" value="1"/>
</dbReference>
<dbReference type="Proteomes" id="UP000576209">
    <property type="component" value="Unassembled WGS sequence"/>
</dbReference>
<dbReference type="InterPro" id="IPR029063">
    <property type="entry name" value="SAM-dependent_MTases_sf"/>
</dbReference>
<dbReference type="GO" id="GO:0102559">
    <property type="term" value="F:peptide chain release factor N(5)-glutamine methyltransferase activity"/>
    <property type="evidence" value="ECO:0007669"/>
    <property type="project" value="UniProtKB-EC"/>
</dbReference>
<dbReference type="InterPro" id="IPR007848">
    <property type="entry name" value="Small_mtfrase_dom"/>
</dbReference>
<evidence type="ECO:0000256" key="3">
    <source>
        <dbReference type="ARBA" id="ARBA00022679"/>
    </source>
</evidence>
<sequence>MKTDDLSHHFQTQLTPLLGEREARSTTRLLMEDLFAYRQGGAPRELTTEEAELAQEALLKLQAGTPVQYVTGIADFYGLQLRVSPAVLIPRPETEELVEWILTDHPASTYRSIVDIGTGSGCIPLALKRKRPQWECSGIDVSPEALAVAAENAERLSSACTFSRADVLHDSFTLATGSVDVLVSNPPYIPPSELQRMGESTVQHEPHLALFVPEEDPLVFYRRIAELGRDGLKDHGHLYFETNEFNNELVVELLRSEGYRDVQRKQDLQGKWRMVRGTRPLVGRP</sequence>
<comment type="catalytic activity">
    <reaction evidence="5">
        <text>L-glutaminyl-[peptide chain release factor] + S-adenosyl-L-methionine = N(5)-methyl-L-glutaminyl-[peptide chain release factor] + S-adenosyl-L-homocysteine + H(+)</text>
        <dbReference type="Rhea" id="RHEA:42896"/>
        <dbReference type="Rhea" id="RHEA-COMP:10271"/>
        <dbReference type="Rhea" id="RHEA-COMP:10272"/>
        <dbReference type="ChEBI" id="CHEBI:15378"/>
        <dbReference type="ChEBI" id="CHEBI:30011"/>
        <dbReference type="ChEBI" id="CHEBI:57856"/>
        <dbReference type="ChEBI" id="CHEBI:59789"/>
        <dbReference type="ChEBI" id="CHEBI:61891"/>
        <dbReference type="EC" id="2.1.1.297"/>
    </reaction>
</comment>
<evidence type="ECO:0000313" key="7">
    <source>
        <dbReference type="EMBL" id="MBB4078640.1"/>
    </source>
</evidence>
<evidence type="ECO:0000313" key="8">
    <source>
        <dbReference type="Proteomes" id="UP000576209"/>
    </source>
</evidence>
<dbReference type="PROSITE" id="PS00092">
    <property type="entry name" value="N6_MTASE"/>
    <property type="match status" value="1"/>
</dbReference>
<dbReference type="InterPro" id="IPR050320">
    <property type="entry name" value="N5-glutamine_MTase"/>
</dbReference>
<dbReference type="NCBIfam" id="TIGR00536">
    <property type="entry name" value="hemK_fam"/>
    <property type="match status" value="1"/>
</dbReference>
<comment type="caution">
    <text evidence="7">The sequence shown here is derived from an EMBL/GenBank/DDBJ whole genome shotgun (WGS) entry which is preliminary data.</text>
</comment>
<dbReference type="Pfam" id="PF05175">
    <property type="entry name" value="MTS"/>
    <property type="match status" value="1"/>
</dbReference>
<feature type="domain" description="Methyltransferase small" evidence="6">
    <location>
        <begin position="106"/>
        <end position="189"/>
    </location>
</feature>
<dbReference type="GO" id="GO:0003676">
    <property type="term" value="F:nucleic acid binding"/>
    <property type="evidence" value="ECO:0007669"/>
    <property type="project" value="InterPro"/>
</dbReference>
<dbReference type="InterPro" id="IPR002052">
    <property type="entry name" value="DNA_methylase_N6_adenine_CS"/>
</dbReference>
<keyword evidence="8" id="KW-1185">Reference proteome</keyword>
<reference evidence="7 8" key="1">
    <citation type="submission" date="2020-08" db="EMBL/GenBank/DDBJ databases">
        <title>Genomic Encyclopedia of Type Strains, Phase IV (KMG-IV): sequencing the most valuable type-strain genomes for metagenomic binning, comparative biology and taxonomic classification.</title>
        <authorList>
            <person name="Goeker M."/>
        </authorList>
    </citation>
    <scope>NUCLEOTIDE SEQUENCE [LARGE SCALE GENOMIC DNA]</scope>
    <source>
        <strain evidence="7 8">DSM 105137</strain>
    </source>
</reference>
<dbReference type="EMBL" id="JACIFF010000002">
    <property type="protein sequence ID" value="MBB4078640.1"/>
    <property type="molecule type" value="Genomic_DNA"/>
</dbReference>
<dbReference type="InterPro" id="IPR004556">
    <property type="entry name" value="HemK-like"/>
</dbReference>
<dbReference type="PANTHER" id="PTHR18895">
    <property type="entry name" value="HEMK METHYLTRANSFERASE"/>
    <property type="match status" value="1"/>
</dbReference>
<evidence type="ECO:0000256" key="2">
    <source>
        <dbReference type="ARBA" id="ARBA00022603"/>
    </source>
</evidence>